<dbReference type="PROSITE" id="PS51470">
    <property type="entry name" value="FG_GAP"/>
    <property type="match status" value="1"/>
</dbReference>
<organism evidence="6 7">
    <name type="scientific">Actinoallomurus bryophytorum</name>
    <dbReference type="NCBI Taxonomy" id="1490222"/>
    <lineage>
        <taxon>Bacteria</taxon>
        <taxon>Bacillati</taxon>
        <taxon>Actinomycetota</taxon>
        <taxon>Actinomycetes</taxon>
        <taxon>Streptosporangiales</taxon>
        <taxon>Thermomonosporaceae</taxon>
        <taxon>Actinoallomurus</taxon>
    </lineage>
</organism>
<evidence type="ECO:0000256" key="3">
    <source>
        <dbReference type="ARBA" id="ARBA00023180"/>
    </source>
</evidence>
<dbReference type="Pfam" id="PF01839">
    <property type="entry name" value="FG-GAP"/>
    <property type="match status" value="4"/>
</dbReference>
<dbReference type="PANTHER" id="PTHR46580:SF2">
    <property type="entry name" value="MAM DOMAIN-CONTAINING PROTEIN"/>
    <property type="match status" value="1"/>
</dbReference>
<evidence type="ECO:0000313" key="6">
    <source>
        <dbReference type="EMBL" id="TQL99169.1"/>
    </source>
</evidence>
<comment type="caution">
    <text evidence="6">The sequence shown here is derived from an EMBL/GenBank/DDBJ whole genome shotgun (WGS) entry which is preliminary data.</text>
</comment>
<keyword evidence="1 5" id="KW-0732">Signal</keyword>
<proteinExistence type="predicted"/>
<dbReference type="Proteomes" id="UP000316096">
    <property type="component" value="Unassembled WGS sequence"/>
</dbReference>
<reference evidence="6 7" key="1">
    <citation type="submission" date="2019-06" db="EMBL/GenBank/DDBJ databases">
        <title>Sequencing the genomes of 1000 actinobacteria strains.</title>
        <authorList>
            <person name="Klenk H.-P."/>
        </authorList>
    </citation>
    <scope>NUCLEOTIDE SEQUENCE [LARGE SCALE GENOMIC DNA]</scope>
    <source>
        <strain evidence="6 7">DSM 102200</strain>
    </source>
</reference>
<keyword evidence="3" id="KW-0325">Glycoprotein</keyword>
<evidence type="ECO:0000313" key="7">
    <source>
        <dbReference type="Proteomes" id="UP000316096"/>
    </source>
</evidence>
<dbReference type="OrthoDB" id="344301at2"/>
<evidence type="ECO:0000256" key="2">
    <source>
        <dbReference type="ARBA" id="ARBA00022737"/>
    </source>
</evidence>
<dbReference type="AlphaFoldDB" id="A0A543CQ14"/>
<evidence type="ECO:0000256" key="5">
    <source>
        <dbReference type="SAM" id="SignalP"/>
    </source>
</evidence>
<name>A0A543CQ14_9ACTN</name>
<feature type="chain" id="PRO_5038881968" evidence="5">
    <location>
        <begin position="24"/>
        <end position="459"/>
    </location>
</feature>
<evidence type="ECO:0000256" key="4">
    <source>
        <dbReference type="SAM" id="MobiDB-lite"/>
    </source>
</evidence>
<dbReference type="Gene3D" id="2.130.10.130">
    <property type="entry name" value="Integrin alpha, N-terminal"/>
    <property type="match status" value="3"/>
</dbReference>
<accession>A0A543CQ14</accession>
<dbReference type="InterPro" id="IPR028994">
    <property type="entry name" value="Integrin_alpha_N"/>
</dbReference>
<keyword evidence="2" id="KW-0677">Repeat</keyword>
<dbReference type="InterPro" id="IPR013519">
    <property type="entry name" value="Int_alpha_beta-p"/>
</dbReference>
<dbReference type="RefSeq" id="WP_141957773.1">
    <property type="nucleotide sequence ID" value="NZ_VFOZ01000001.1"/>
</dbReference>
<keyword evidence="7" id="KW-1185">Reference proteome</keyword>
<gene>
    <name evidence="6" type="ORF">FB559_4826</name>
</gene>
<sequence>MRARHLRWSAVVIGLLITGCDTAQPGRHEDCVPVSTPGTARPPNAEATGLLALGVPKGQVGSYKGAGYVVLVPDYGKGVDPANRRRIDQTSPGVPGEPASRGGFGEAVATGDFDHDGHTDLAVGTTGVGRGPIHPGSVTIVFGARGGSYGQAVTLAVSKDCWSFGGILSVGDFNNDSFDDLAAECNAGTVQVIYGAAHLRLRSPERADLDSGPKEPAGITGLATGDVTGDGYDDLVAETGVDDPADAGYEINVIAGSARGLTPKSGKDLSPRVENLTDLGVGDVDRDGHADVVVKNGSEVTVYPGTSRGLDTGGAYVGFRNRGLINSLAVGDVNGDGHADVALGAAQGVGGVTAGSVTVLYGGASGISGTGAQVIAEGKDGAPGVAGDRDGLGRTVALADLDGDSRAELAASAPAEGNGRGAVMVLRGTAAGVGTRGGVMMCGAPHTSLGGVLDGRPYP</sequence>
<dbReference type="EMBL" id="VFOZ01000001">
    <property type="protein sequence ID" value="TQL99169.1"/>
    <property type="molecule type" value="Genomic_DNA"/>
</dbReference>
<feature type="signal peptide" evidence="5">
    <location>
        <begin position="1"/>
        <end position="23"/>
    </location>
</feature>
<dbReference type="SMART" id="SM00191">
    <property type="entry name" value="Int_alpha"/>
    <property type="match status" value="3"/>
</dbReference>
<dbReference type="InterPro" id="IPR013517">
    <property type="entry name" value="FG-GAP"/>
</dbReference>
<dbReference type="SUPFAM" id="SSF69318">
    <property type="entry name" value="Integrin alpha N-terminal domain"/>
    <property type="match status" value="2"/>
</dbReference>
<dbReference type="PANTHER" id="PTHR46580">
    <property type="entry name" value="SENSOR KINASE-RELATED"/>
    <property type="match status" value="1"/>
</dbReference>
<protein>
    <submittedName>
        <fullName evidence="6">FG-GAP repeat protein</fullName>
    </submittedName>
</protein>
<dbReference type="PROSITE" id="PS51257">
    <property type="entry name" value="PROKAR_LIPOPROTEIN"/>
    <property type="match status" value="1"/>
</dbReference>
<evidence type="ECO:0000256" key="1">
    <source>
        <dbReference type="ARBA" id="ARBA00022729"/>
    </source>
</evidence>
<feature type="region of interest" description="Disordered" evidence="4">
    <location>
        <begin position="81"/>
        <end position="106"/>
    </location>
</feature>